<dbReference type="Pfam" id="PF08445">
    <property type="entry name" value="FR47"/>
    <property type="match status" value="1"/>
</dbReference>
<name>A0A165E5D2_9BASI</name>
<dbReference type="EMBL" id="KV424021">
    <property type="protein sequence ID" value="KZT54129.1"/>
    <property type="molecule type" value="Genomic_DNA"/>
</dbReference>
<protein>
    <recommendedName>
        <fullName evidence="1">N-acetyltransferase domain-containing protein</fullName>
    </recommendedName>
</protein>
<organism evidence="2 3">
    <name type="scientific">Calocera cornea HHB12733</name>
    <dbReference type="NCBI Taxonomy" id="1353952"/>
    <lineage>
        <taxon>Eukaryota</taxon>
        <taxon>Fungi</taxon>
        <taxon>Dikarya</taxon>
        <taxon>Basidiomycota</taxon>
        <taxon>Agaricomycotina</taxon>
        <taxon>Dacrymycetes</taxon>
        <taxon>Dacrymycetales</taxon>
        <taxon>Dacrymycetaceae</taxon>
        <taxon>Calocera</taxon>
    </lineage>
</organism>
<keyword evidence="3" id="KW-1185">Reference proteome</keyword>
<gene>
    <name evidence="2" type="ORF">CALCODRAFT_510959</name>
</gene>
<dbReference type="InterPro" id="IPR013653">
    <property type="entry name" value="GCN5-like_dom"/>
</dbReference>
<proteinExistence type="predicted"/>
<sequence>MPGILRSPNARRATLGAVPARAQGIVLVVNHETATEFMLAAGYIMQRNQQRSNMVLPYAVEYQAKEGNGKSIPTAADSQRWWQERMASMMAKQGRDSSESEGAFPIYREAYFMSVWTFNAGVTSLDFAIACCGKKPLFLFSPKDKSDFTPEFLQPRMSALAGRMLAVIPAKRVFSIFGHTRPIRSLAAEWANISGHSIYTNRATRAVEPFYHASYTFCTPQTFTGARALPANHRVRLADASHIMSVAPLCEEFANDSIIFPLSPEGAVQQAADLIAKRQLWVYEVYDPRTRTAEVVSIVAVTRESDEIAAISKVFTSPEWRGQGFARSIVAIVCREVLKYKSRVVLYVAHDNPAAATVYGRVGFVGVGENRPHPEVEDWIEIGFNNVVMGFW</sequence>
<dbReference type="SUPFAM" id="SSF55729">
    <property type="entry name" value="Acyl-CoA N-acyltransferases (Nat)"/>
    <property type="match status" value="1"/>
</dbReference>
<dbReference type="InterPro" id="IPR016181">
    <property type="entry name" value="Acyl_CoA_acyltransferase"/>
</dbReference>
<feature type="domain" description="N-acetyltransferase" evidence="1">
    <location>
        <begin position="235"/>
        <end position="392"/>
    </location>
</feature>
<dbReference type="Gene3D" id="3.40.630.30">
    <property type="match status" value="1"/>
</dbReference>
<dbReference type="OrthoDB" id="5372118at2759"/>
<accession>A0A165E5D2</accession>
<dbReference type="AlphaFoldDB" id="A0A165E5D2"/>
<evidence type="ECO:0000313" key="3">
    <source>
        <dbReference type="Proteomes" id="UP000076842"/>
    </source>
</evidence>
<dbReference type="InterPro" id="IPR000182">
    <property type="entry name" value="GNAT_dom"/>
</dbReference>
<dbReference type="STRING" id="1353952.A0A165E5D2"/>
<reference evidence="2 3" key="1">
    <citation type="journal article" date="2016" name="Mol. Biol. Evol.">
        <title>Comparative Genomics of Early-Diverging Mushroom-Forming Fungi Provides Insights into the Origins of Lignocellulose Decay Capabilities.</title>
        <authorList>
            <person name="Nagy L.G."/>
            <person name="Riley R."/>
            <person name="Tritt A."/>
            <person name="Adam C."/>
            <person name="Daum C."/>
            <person name="Floudas D."/>
            <person name="Sun H."/>
            <person name="Yadav J.S."/>
            <person name="Pangilinan J."/>
            <person name="Larsson K.H."/>
            <person name="Matsuura K."/>
            <person name="Barry K."/>
            <person name="Labutti K."/>
            <person name="Kuo R."/>
            <person name="Ohm R.A."/>
            <person name="Bhattacharya S.S."/>
            <person name="Shirouzu T."/>
            <person name="Yoshinaga Y."/>
            <person name="Martin F.M."/>
            <person name="Grigoriev I.V."/>
            <person name="Hibbett D.S."/>
        </authorList>
    </citation>
    <scope>NUCLEOTIDE SEQUENCE [LARGE SCALE GENOMIC DNA]</scope>
    <source>
        <strain evidence="2 3">HHB12733</strain>
    </source>
</reference>
<evidence type="ECO:0000313" key="2">
    <source>
        <dbReference type="EMBL" id="KZT54129.1"/>
    </source>
</evidence>
<evidence type="ECO:0000259" key="1">
    <source>
        <dbReference type="PROSITE" id="PS51186"/>
    </source>
</evidence>
<dbReference type="PROSITE" id="PS51186">
    <property type="entry name" value="GNAT"/>
    <property type="match status" value="1"/>
</dbReference>
<dbReference type="Proteomes" id="UP000076842">
    <property type="component" value="Unassembled WGS sequence"/>
</dbReference>
<dbReference type="InParanoid" id="A0A165E5D2"/>
<dbReference type="GO" id="GO:0016747">
    <property type="term" value="F:acyltransferase activity, transferring groups other than amino-acyl groups"/>
    <property type="evidence" value="ECO:0007669"/>
    <property type="project" value="InterPro"/>
</dbReference>